<feature type="transmembrane region" description="Helical" evidence="9">
    <location>
        <begin position="187"/>
        <end position="213"/>
    </location>
</feature>
<proteinExistence type="inferred from homology"/>
<keyword evidence="3" id="KW-1003">Cell membrane</keyword>
<evidence type="ECO:0000313" key="10">
    <source>
        <dbReference type="EMBL" id="MEN2991736.1"/>
    </source>
</evidence>
<feature type="transmembrane region" description="Helical" evidence="9">
    <location>
        <begin position="141"/>
        <end position="161"/>
    </location>
</feature>
<organism evidence="10 11">
    <name type="scientific">Tistrella arctica</name>
    <dbReference type="NCBI Taxonomy" id="3133430"/>
    <lineage>
        <taxon>Bacteria</taxon>
        <taxon>Pseudomonadati</taxon>
        <taxon>Pseudomonadota</taxon>
        <taxon>Alphaproteobacteria</taxon>
        <taxon>Geminicoccales</taxon>
        <taxon>Geminicoccaceae</taxon>
        <taxon>Tistrella</taxon>
    </lineage>
</organism>
<dbReference type="PANTHER" id="PTHR11795">
    <property type="entry name" value="BRANCHED-CHAIN AMINO ACID TRANSPORT SYSTEM PERMEASE PROTEIN LIVH"/>
    <property type="match status" value="1"/>
</dbReference>
<dbReference type="Proteomes" id="UP001413721">
    <property type="component" value="Unassembled WGS sequence"/>
</dbReference>
<comment type="subcellular location">
    <subcellularLocation>
        <location evidence="1">Cell membrane</location>
        <topology evidence="1">Multi-pass membrane protein</topology>
    </subcellularLocation>
</comment>
<evidence type="ECO:0000256" key="9">
    <source>
        <dbReference type="SAM" id="Phobius"/>
    </source>
</evidence>
<evidence type="ECO:0000256" key="4">
    <source>
        <dbReference type="ARBA" id="ARBA00022692"/>
    </source>
</evidence>
<sequence>MFALLIEQVLNGLQLGVMLFMIAAGLTLVFGVMGVLNLAHGALYMVGAFAAAFIAAETGSVVLGILVAMPVAALAGLLIERLVIARLYARDHLDQVLATFGIVLFANEMMRILFGPRPLFLNVPDFAAGTLEILPGVPYPVWRLVIILVGLVVAGGLALLIERSRLGMLIRAGAQNRRMVAALGVDIGRLYAVLFALGGLLAGLAGAVAGPVLAVQVGMGEPVLILAFVVIVIGGIGSVRGAFTGALVVGLADTLGRAYLPELARAVLPPAAADQIGAALASMTIYLLMALVLAIRPKGVFGGSD</sequence>
<comment type="similarity">
    <text evidence="8">Belongs to the binding-protein-dependent transport system permease family. LivHM subfamily.</text>
</comment>
<feature type="transmembrane region" description="Helical" evidence="9">
    <location>
        <begin position="225"/>
        <end position="255"/>
    </location>
</feature>
<name>A0ABU9YSG2_9PROT</name>
<keyword evidence="11" id="KW-1185">Reference proteome</keyword>
<dbReference type="EMBL" id="JBBKTW010000013">
    <property type="protein sequence ID" value="MEN2991736.1"/>
    <property type="molecule type" value="Genomic_DNA"/>
</dbReference>
<evidence type="ECO:0000256" key="6">
    <source>
        <dbReference type="ARBA" id="ARBA00022989"/>
    </source>
</evidence>
<keyword evidence="6 9" id="KW-1133">Transmembrane helix</keyword>
<feature type="transmembrane region" description="Helical" evidence="9">
    <location>
        <begin position="12"/>
        <end position="31"/>
    </location>
</feature>
<dbReference type="InterPro" id="IPR052157">
    <property type="entry name" value="BCAA_transport_permease"/>
</dbReference>
<evidence type="ECO:0000256" key="3">
    <source>
        <dbReference type="ARBA" id="ARBA00022475"/>
    </source>
</evidence>
<comment type="caution">
    <text evidence="10">The sequence shown here is derived from an EMBL/GenBank/DDBJ whole genome shotgun (WGS) entry which is preliminary data.</text>
</comment>
<dbReference type="RefSeq" id="WP_345935878.1">
    <property type="nucleotide sequence ID" value="NZ_JBBKTV010000016.1"/>
</dbReference>
<keyword evidence="2" id="KW-0813">Transport</keyword>
<dbReference type="InterPro" id="IPR001851">
    <property type="entry name" value="ABC_transp_permease"/>
</dbReference>
<keyword evidence="5" id="KW-0029">Amino-acid transport</keyword>
<reference evidence="10 11" key="1">
    <citation type="submission" date="2024-03" db="EMBL/GenBank/DDBJ databases">
        <title>High-quality draft genome sequencing of Tistrella sp. BH-R2-4.</title>
        <authorList>
            <person name="Dong C."/>
        </authorList>
    </citation>
    <scope>NUCLEOTIDE SEQUENCE [LARGE SCALE GENOMIC DNA]</scope>
    <source>
        <strain evidence="10 11">BH-R2-4</strain>
    </source>
</reference>
<feature type="transmembrane region" description="Helical" evidence="9">
    <location>
        <begin position="38"/>
        <end position="56"/>
    </location>
</feature>
<evidence type="ECO:0000313" key="11">
    <source>
        <dbReference type="Proteomes" id="UP001413721"/>
    </source>
</evidence>
<accession>A0ABU9YSG2</accession>
<keyword evidence="4 9" id="KW-0812">Transmembrane</keyword>
<gene>
    <name evidence="10" type="ORF">WG926_25715</name>
</gene>
<evidence type="ECO:0000256" key="5">
    <source>
        <dbReference type="ARBA" id="ARBA00022970"/>
    </source>
</evidence>
<evidence type="ECO:0000256" key="8">
    <source>
        <dbReference type="ARBA" id="ARBA00037998"/>
    </source>
</evidence>
<feature type="transmembrane region" description="Helical" evidence="9">
    <location>
        <begin position="62"/>
        <end position="84"/>
    </location>
</feature>
<dbReference type="PANTHER" id="PTHR11795:SF442">
    <property type="entry name" value="ABC TRANSPORTER ATP-BINDING PROTEIN"/>
    <property type="match status" value="1"/>
</dbReference>
<evidence type="ECO:0000256" key="1">
    <source>
        <dbReference type="ARBA" id="ARBA00004651"/>
    </source>
</evidence>
<evidence type="ECO:0000256" key="7">
    <source>
        <dbReference type="ARBA" id="ARBA00023136"/>
    </source>
</evidence>
<feature type="transmembrane region" description="Helical" evidence="9">
    <location>
        <begin position="96"/>
        <end position="114"/>
    </location>
</feature>
<protein>
    <submittedName>
        <fullName evidence="10">Branched-chain amino acid ABC transporter permease</fullName>
    </submittedName>
</protein>
<dbReference type="CDD" id="cd06582">
    <property type="entry name" value="TM_PBP1_LivH_like"/>
    <property type="match status" value="1"/>
</dbReference>
<keyword evidence="7 9" id="KW-0472">Membrane</keyword>
<dbReference type="Pfam" id="PF02653">
    <property type="entry name" value="BPD_transp_2"/>
    <property type="match status" value="1"/>
</dbReference>
<evidence type="ECO:0000256" key="2">
    <source>
        <dbReference type="ARBA" id="ARBA00022448"/>
    </source>
</evidence>
<feature type="transmembrane region" description="Helical" evidence="9">
    <location>
        <begin position="276"/>
        <end position="295"/>
    </location>
</feature>